<dbReference type="Proteomes" id="UP000054538">
    <property type="component" value="Unassembled WGS sequence"/>
</dbReference>
<evidence type="ECO:0000256" key="1">
    <source>
        <dbReference type="SAM" id="Phobius"/>
    </source>
</evidence>
<evidence type="ECO:0000259" key="2">
    <source>
        <dbReference type="Pfam" id="PF20151"/>
    </source>
</evidence>
<reference evidence="3 4" key="1">
    <citation type="submission" date="2014-04" db="EMBL/GenBank/DDBJ databases">
        <authorList>
            <consortium name="DOE Joint Genome Institute"/>
            <person name="Kuo A."/>
            <person name="Kohler A."/>
            <person name="Jargeat P."/>
            <person name="Nagy L.G."/>
            <person name="Floudas D."/>
            <person name="Copeland A."/>
            <person name="Barry K.W."/>
            <person name="Cichocki N."/>
            <person name="Veneault-Fourrey C."/>
            <person name="LaButti K."/>
            <person name="Lindquist E.A."/>
            <person name="Lipzen A."/>
            <person name="Lundell T."/>
            <person name="Morin E."/>
            <person name="Murat C."/>
            <person name="Sun H."/>
            <person name="Tunlid A."/>
            <person name="Henrissat B."/>
            <person name="Grigoriev I.V."/>
            <person name="Hibbett D.S."/>
            <person name="Martin F."/>
            <person name="Nordberg H.P."/>
            <person name="Cantor M.N."/>
            <person name="Hua S.X."/>
        </authorList>
    </citation>
    <scope>NUCLEOTIDE SEQUENCE [LARGE SCALE GENOMIC DNA]</scope>
    <source>
        <strain evidence="3 4">Ve08.2h10</strain>
    </source>
</reference>
<keyword evidence="1" id="KW-0812">Transmembrane</keyword>
<dbReference type="AlphaFoldDB" id="A0A0D0CYS3"/>
<dbReference type="InParanoid" id="A0A0D0CYS3"/>
<dbReference type="InterPro" id="IPR045340">
    <property type="entry name" value="DUF6533"/>
</dbReference>
<dbReference type="HOGENOM" id="CLU_2197742_0_0_1"/>
<keyword evidence="1" id="KW-1133">Transmembrane helix</keyword>
<proteinExistence type="predicted"/>
<evidence type="ECO:0000313" key="4">
    <source>
        <dbReference type="Proteomes" id="UP000054538"/>
    </source>
</evidence>
<sequence length="90" mass="10383">MAAEFSDVVTQLLKQELAKYLNVAALSVFDYCLTLSLEVHHVWGRKWEITRIVFTISRYLPFIASAMTFYNILYSHKVRVFSTVAQHGPT</sequence>
<name>A0A0D0CYS3_9AGAM</name>
<feature type="transmembrane region" description="Helical" evidence="1">
    <location>
        <begin position="20"/>
        <end position="40"/>
    </location>
</feature>
<reference evidence="4" key="2">
    <citation type="submission" date="2015-01" db="EMBL/GenBank/DDBJ databases">
        <title>Evolutionary Origins and Diversification of the Mycorrhizal Mutualists.</title>
        <authorList>
            <consortium name="DOE Joint Genome Institute"/>
            <consortium name="Mycorrhizal Genomics Consortium"/>
            <person name="Kohler A."/>
            <person name="Kuo A."/>
            <person name="Nagy L.G."/>
            <person name="Floudas D."/>
            <person name="Copeland A."/>
            <person name="Barry K.W."/>
            <person name="Cichocki N."/>
            <person name="Veneault-Fourrey C."/>
            <person name="LaButti K."/>
            <person name="Lindquist E.A."/>
            <person name="Lipzen A."/>
            <person name="Lundell T."/>
            <person name="Morin E."/>
            <person name="Murat C."/>
            <person name="Riley R."/>
            <person name="Ohm R."/>
            <person name="Sun H."/>
            <person name="Tunlid A."/>
            <person name="Henrissat B."/>
            <person name="Grigoriev I.V."/>
            <person name="Hibbett D.S."/>
            <person name="Martin F."/>
        </authorList>
    </citation>
    <scope>NUCLEOTIDE SEQUENCE [LARGE SCALE GENOMIC DNA]</scope>
    <source>
        <strain evidence="4">Ve08.2h10</strain>
    </source>
</reference>
<organism evidence="3 4">
    <name type="scientific">Paxillus rubicundulus Ve08.2h10</name>
    <dbReference type="NCBI Taxonomy" id="930991"/>
    <lineage>
        <taxon>Eukaryota</taxon>
        <taxon>Fungi</taxon>
        <taxon>Dikarya</taxon>
        <taxon>Basidiomycota</taxon>
        <taxon>Agaricomycotina</taxon>
        <taxon>Agaricomycetes</taxon>
        <taxon>Agaricomycetidae</taxon>
        <taxon>Boletales</taxon>
        <taxon>Paxilineae</taxon>
        <taxon>Paxillaceae</taxon>
        <taxon>Paxillus</taxon>
    </lineage>
</organism>
<keyword evidence="1" id="KW-0472">Membrane</keyword>
<dbReference type="OrthoDB" id="2668325at2759"/>
<gene>
    <name evidence="3" type="ORF">PAXRUDRAFT_432579</name>
</gene>
<dbReference type="EMBL" id="KN827521">
    <property type="protein sequence ID" value="KIK76381.1"/>
    <property type="molecule type" value="Genomic_DNA"/>
</dbReference>
<evidence type="ECO:0000313" key="3">
    <source>
        <dbReference type="EMBL" id="KIK76381.1"/>
    </source>
</evidence>
<accession>A0A0D0CYS3</accession>
<keyword evidence="4" id="KW-1185">Reference proteome</keyword>
<dbReference type="Pfam" id="PF20151">
    <property type="entry name" value="DUF6533"/>
    <property type="match status" value="1"/>
</dbReference>
<feature type="transmembrane region" description="Helical" evidence="1">
    <location>
        <begin position="52"/>
        <end position="73"/>
    </location>
</feature>
<protein>
    <recommendedName>
        <fullName evidence="2">DUF6533 domain-containing protein</fullName>
    </recommendedName>
</protein>
<feature type="domain" description="DUF6533" evidence="2">
    <location>
        <begin position="21"/>
        <end position="63"/>
    </location>
</feature>